<name>A0ACC2TRC7_9FUNG</name>
<organism evidence="1 2">
    <name type="scientific">Entomophthora muscae</name>
    <dbReference type="NCBI Taxonomy" id="34485"/>
    <lineage>
        <taxon>Eukaryota</taxon>
        <taxon>Fungi</taxon>
        <taxon>Fungi incertae sedis</taxon>
        <taxon>Zoopagomycota</taxon>
        <taxon>Entomophthoromycotina</taxon>
        <taxon>Entomophthoromycetes</taxon>
        <taxon>Entomophthorales</taxon>
        <taxon>Entomophthoraceae</taxon>
        <taxon>Entomophthora</taxon>
    </lineage>
</organism>
<evidence type="ECO:0000313" key="2">
    <source>
        <dbReference type="Proteomes" id="UP001165960"/>
    </source>
</evidence>
<dbReference type="EMBL" id="QTSX02002224">
    <property type="protein sequence ID" value="KAJ9077067.1"/>
    <property type="molecule type" value="Genomic_DNA"/>
</dbReference>
<evidence type="ECO:0000313" key="1">
    <source>
        <dbReference type="EMBL" id="KAJ9077067.1"/>
    </source>
</evidence>
<dbReference type="Proteomes" id="UP001165960">
    <property type="component" value="Unassembled WGS sequence"/>
</dbReference>
<protein>
    <submittedName>
        <fullName evidence="1">Uncharacterized protein</fullName>
    </submittedName>
</protein>
<reference evidence="1" key="1">
    <citation type="submission" date="2022-04" db="EMBL/GenBank/DDBJ databases">
        <title>Genome of the entomopathogenic fungus Entomophthora muscae.</title>
        <authorList>
            <person name="Elya C."/>
            <person name="Lovett B.R."/>
            <person name="Lee E."/>
            <person name="Macias A.M."/>
            <person name="Hajek A.E."/>
            <person name="De Bivort B.L."/>
            <person name="Kasson M.T."/>
            <person name="De Fine Licht H.H."/>
            <person name="Stajich J.E."/>
        </authorList>
    </citation>
    <scope>NUCLEOTIDE SEQUENCE</scope>
    <source>
        <strain evidence="1">Berkeley</strain>
    </source>
</reference>
<sequence>MDSNSEPKPKRKRIPHEKLVKLQQLFETTDTPSYEVREQLAAKLDMTNREVQVWFQNRRAKLNRMRNESFMFNPPEGCSRLRRAAPAPIRVPTGHVQCGPYTAPSKYAISPATPNLSSLLNHNLNFRTPGLAPPNLGARRPSLPKGPLPSIRELGLDAHLPRSKPLSSPAYPLPPISFPPPLNMTNLADDPPPTSSFDKTPNTH</sequence>
<proteinExistence type="predicted"/>
<accession>A0ACC2TRC7</accession>
<comment type="caution">
    <text evidence="1">The sequence shown here is derived from an EMBL/GenBank/DDBJ whole genome shotgun (WGS) entry which is preliminary data.</text>
</comment>
<gene>
    <name evidence="1" type="ORF">DSO57_1020325</name>
</gene>
<keyword evidence="2" id="KW-1185">Reference proteome</keyword>